<reference evidence="1" key="1">
    <citation type="submission" date="2020-03" db="EMBL/GenBank/DDBJ databases">
        <title>The deep terrestrial virosphere.</title>
        <authorList>
            <person name="Holmfeldt K."/>
            <person name="Nilsson E."/>
            <person name="Simone D."/>
            <person name="Lopez-Fernandez M."/>
            <person name="Wu X."/>
            <person name="de Brujin I."/>
            <person name="Lundin D."/>
            <person name="Andersson A."/>
            <person name="Bertilsson S."/>
            <person name="Dopson M."/>
        </authorList>
    </citation>
    <scope>NUCLEOTIDE SEQUENCE</scope>
    <source>
        <strain evidence="1">MM415A02425</strain>
        <strain evidence="2">MM415B02868</strain>
    </source>
</reference>
<protein>
    <submittedName>
        <fullName evidence="1">Uncharacterized protein</fullName>
    </submittedName>
</protein>
<sequence>MGDVDIRPDLAGEGGGLVDDFDGTIADLRFVMTDYDGNVPDPVPVGRIAFDIDGEESVQLYSVGGNADFAPDETGRGLKKLKSKAALTKTCKYIMFVDSLVQSGFPLNRLDPKDCSSVIGTVGHFLRKAVEFKGLKRKKDDRDSTVLLCTKIISLPGEDGGKGKAKGKSKSAAPDDTLADAVAGIIQGVIIENDGEVAKKNLLSALFKSEDVKALDDKKGALKLASDDTFLKSRDEWTYEEGMLKME</sequence>
<dbReference type="EMBL" id="MT142012">
    <property type="protein sequence ID" value="QJA73239.1"/>
    <property type="molecule type" value="Genomic_DNA"/>
</dbReference>
<evidence type="ECO:0000313" key="1">
    <source>
        <dbReference type="EMBL" id="QJA73239.1"/>
    </source>
</evidence>
<accession>A0A6M3JT52</accession>
<gene>
    <name evidence="1" type="ORF">MM415A02425_0011</name>
    <name evidence="2" type="ORF">MM415B02868_0004</name>
</gene>
<organism evidence="1">
    <name type="scientific">viral metagenome</name>
    <dbReference type="NCBI Taxonomy" id="1070528"/>
    <lineage>
        <taxon>unclassified sequences</taxon>
        <taxon>metagenomes</taxon>
        <taxon>organismal metagenomes</taxon>
    </lineage>
</organism>
<proteinExistence type="predicted"/>
<dbReference type="EMBL" id="MT142742">
    <property type="protein sequence ID" value="QJA87933.1"/>
    <property type="molecule type" value="Genomic_DNA"/>
</dbReference>
<dbReference type="AlphaFoldDB" id="A0A6M3JT52"/>
<evidence type="ECO:0000313" key="2">
    <source>
        <dbReference type="EMBL" id="QJA87933.1"/>
    </source>
</evidence>
<name>A0A6M3JT52_9ZZZZ</name>